<dbReference type="RefSeq" id="WP_379707219.1">
    <property type="nucleotide sequence ID" value="NZ_JBHSCZ010000001.1"/>
</dbReference>
<dbReference type="EMBL" id="JBHSCZ010000001">
    <property type="protein sequence ID" value="MFC4261964.1"/>
    <property type="molecule type" value="Genomic_DNA"/>
</dbReference>
<reference evidence="3" key="1">
    <citation type="journal article" date="2019" name="Int. J. Syst. Evol. Microbiol.">
        <title>The Global Catalogue of Microorganisms (GCM) 10K type strain sequencing project: providing services to taxonomists for standard genome sequencing and annotation.</title>
        <authorList>
            <consortium name="The Broad Institute Genomics Platform"/>
            <consortium name="The Broad Institute Genome Sequencing Center for Infectious Disease"/>
            <person name="Wu L."/>
            <person name="Ma J."/>
        </authorList>
    </citation>
    <scope>NUCLEOTIDE SEQUENCE [LARGE SCALE GENOMIC DNA]</scope>
    <source>
        <strain evidence="3">CECT 8289</strain>
    </source>
</reference>
<keyword evidence="3" id="KW-1185">Reference proteome</keyword>
<evidence type="ECO:0000313" key="3">
    <source>
        <dbReference type="Proteomes" id="UP001595907"/>
    </source>
</evidence>
<keyword evidence="1" id="KW-0812">Transmembrane</keyword>
<proteinExistence type="predicted"/>
<name>A0ABV8QSE7_9BACT</name>
<dbReference type="Proteomes" id="UP001595907">
    <property type="component" value="Unassembled WGS sequence"/>
</dbReference>
<dbReference type="InterPro" id="IPR018736">
    <property type="entry name" value="DUF2279_periplasmic_lipo"/>
</dbReference>
<sequence>MRLFAQVGNVPDSTAVIDTTQTKPNLIVNNNTTYPFNKKRVKTIAIANIAGYSAAMVGLYAAWYKDYPQSKFHTFDDNSEWLQIDKIGHAYSAYAESKASMELWRWTGISRNKRILIGGFSGAFYQTAIETLDGFSAEWGWSWGDFAANIAGSGLLVAQEFAWDEQRIQFKFSFHRKKYNDATLNARSNEIFGKSGAERFLKDYNGQTYWLSTTLKPFFPKSNIPAWLQVSIGTGAEGLFGANSNYDTDKLGNVTFNRPDIKRYRQWYLAPDIDFTKIKTKKKGVKLLLNILNIVKFPTPSLEYSRNGFKFNWLHF</sequence>
<keyword evidence="1" id="KW-1133">Transmembrane helix</keyword>
<accession>A0ABV8QSE7</accession>
<feature type="transmembrane region" description="Helical" evidence="1">
    <location>
        <begin position="44"/>
        <end position="63"/>
    </location>
</feature>
<evidence type="ECO:0000256" key="1">
    <source>
        <dbReference type="SAM" id="Phobius"/>
    </source>
</evidence>
<evidence type="ECO:0000313" key="2">
    <source>
        <dbReference type="EMBL" id="MFC4261964.1"/>
    </source>
</evidence>
<keyword evidence="1" id="KW-0472">Membrane</keyword>
<dbReference type="Pfam" id="PF10043">
    <property type="entry name" value="DUF2279"/>
    <property type="match status" value="1"/>
</dbReference>
<gene>
    <name evidence="2" type="ORF">ACFOWM_03675</name>
</gene>
<comment type="caution">
    <text evidence="2">The sequence shown here is derived from an EMBL/GenBank/DDBJ whole genome shotgun (WGS) entry which is preliminary data.</text>
</comment>
<protein>
    <submittedName>
        <fullName evidence="2">DUF2279 domain-containing protein</fullName>
    </submittedName>
</protein>
<organism evidence="2 3">
    <name type="scientific">Ferruginibacter yonginensis</name>
    <dbReference type="NCBI Taxonomy" id="1310416"/>
    <lineage>
        <taxon>Bacteria</taxon>
        <taxon>Pseudomonadati</taxon>
        <taxon>Bacteroidota</taxon>
        <taxon>Chitinophagia</taxon>
        <taxon>Chitinophagales</taxon>
        <taxon>Chitinophagaceae</taxon>
        <taxon>Ferruginibacter</taxon>
    </lineage>
</organism>